<evidence type="ECO:0000256" key="2">
    <source>
        <dbReference type="ARBA" id="ARBA00023015"/>
    </source>
</evidence>
<feature type="region of interest" description="Disordered" evidence="6">
    <location>
        <begin position="452"/>
        <end position="476"/>
    </location>
</feature>
<keyword evidence="4" id="KW-0804">Transcription</keyword>
<organism evidence="8 9">
    <name type="scientific">Cordylochernes scorpioides</name>
    <dbReference type="NCBI Taxonomy" id="51811"/>
    <lineage>
        <taxon>Eukaryota</taxon>
        <taxon>Metazoa</taxon>
        <taxon>Ecdysozoa</taxon>
        <taxon>Arthropoda</taxon>
        <taxon>Chelicerata</taxon>
        <taxon>Arachnida</taxon>
        <taxon>Pseudoscorpiones</taxon>
        <taxon>Cheliferoidea</taxon>
        <taxon>Chernetidae</taxon>
        <taxon>Cordylochernes</taxon>
    </lineage>
</organism>
<sequence>MSDICHQSVYELVHSEDREELQRHLLWNSQFPAERAGLSLQEALLHDHAHFLERNFTVRFRCLLDNTSGFLRLDIRGRIKVLHGQNHKTEEPPLALFAVCTPFGPPSLLEMPQKESMFKSKHKLDLSLVNIDQRGKQILGYSDSEMAAQGGYDLVHFDDLAYVASAHQELLKTGASGLIAYRLQTKEGDWQWLQTSARLVYKNSKPDFILCTHRPLMEEEGRDLLGKRTMDFKVTYLDGGLGALTERSGLLADNELVLRCQRNRRYKSQIKDILHTCRKRKASSSSSEPYIEEQPYGSNNPVYGATYPADSPLPYTAVSQNLFLDNSRFLSPENFLHYRAYYPEYGQYPATNGLLDPARGCFPSYDTAAKDEKLYPCQLEARVNGESRLKTTSGCCEGYTAGTDPLRPFLELKDKEADAPRQSVLMWGSSGGYEPAARLGCPKTDVCRWASAPKSASPLPSSSPASGKVAPPGAGIPYPPDLGLEVGPLTLLPRPALTKVQCDSQEWNPPKLLASTWRHHLPMARSDVLRRHDGSPLLSISEVTNTLLNHE</sequence>
<keyword evidence="9" id="KW-1185">Reference proteome</keyword>
<reference evidence="8 9" key="1">
    <citation type="submission" date="2022-01" db="EMBL/GenBank/DDBJ databases">
        <title>A chromosomal length assembly of Cordylochernes scorpioides.</title>
        <authorList>
            <person name="Zeh D."/>
            <person name="Zeh J."/>
        </authorList>
    </citation>
    <scope>NUCLEOTIDE SEQUENCE [LARGE SCALE GENOMIC DNA]</scope>
    <source>
        <strain evidence="8">IN4F17</strain>
        <tissue evidence="8">Whole Body</tissue>
    </source>
</reference>
<evidence type="ECO:0000256" key="4">
    <source>
        <dbReference type="ARBA" id="ARBA00023163"/>
    </source>
</evidence>
<evidence type="ECO:0000256" key="3">
    <source>
        <dbReference type="ARBA" id="ARBA00023125"/>
    </source>
</evidence>
<dbReference type="Gene3D" id="3.30.450.20">
    <property type="entry name" value="PAS domain"/>
    <property type="match status" value="2"/>
</dbReference>
<accession>A0ABY6LQQ1</accession>
<dbReference type="SMART" id="SM00086">
    <property type="entry name" value="PAC"/>
    <property type="match status" value="1"/>
</dbReference>
<keyword evidence="2" id="KW-0805">Transcription regulation</keyword>
<dbReference type="InterPro" id="IPR000014">
    <property type="entry name" value="PAS"/>
</dbReference>
<gene>
    <name evidence="8" type="ORF">LAZ67_20002702</name>
</gene>
<evidence type="ECO:0000313" key="8">
    <source>
        <dbReference type="EMBL" id="UYV81855.1"/>
    </source>
</evidence>
<evidence type="ECO:0000256" key="6">
    <source>
        <dbReference type="SAM" id="MobiDB-lite"/>
    </source>
</evidence>
<comment type="subcellular location">
    <subcellularLocation>
        <location evidence="1">Nucleus</location>
    </subcellularLocation>
</comment>
<proteinExistence type="predicted"/>
<dbReference type="EMBL" id="CP092882">
    <property type="protein sequence ID" value="UYV81855.1"/>
    <property type="molecule type" value="Genomic_DNA"/>
</dbReference>
<feature type="domain" description="PAS" evidence="7">
    <location>
        <begin position="128"/>
        <end position="174"/>
    </location>
</feature>
<name>A0ABY6LQQ1_9ARAC</name>
<dbReference type="PROSITE" id="PS50112">
    <property type="entry name" value="PAS"/>
    <property type="match status" value="1"/>
</dbReference>
<dbReference type="Proteomes" id="UP001235939">
    <property type="component" value="Chromosome 20"/>
</dbReference>
<dbReference type="InterPro" id="IPR039091">
    <property type="entry name" value="AHR/AHRR"/>
</dbReference>
<keyword evidence="5" id="KW-0539">Nucleus</keyword>
<evidence type="ECO:0000256" key="5">
    <source>
        <dbReference type="ARBA" id="ARBA00023242"/>
    </source>
</evidence>
<dbReference type="InterPro" id="IPR001610">
    <property type="entry name" value="PAC"/>
</dbReference>
<keyword evidence="3" id="KW-0238">DNA-binding</keyword>
<dbReference type="PANTHER" id="PTHR10649:SF12">
    <property type="entry name" value="SPINELESS, ISOFORM C"/>
    <property type="match status" value="1"/>
</dbReference>
<dbReference type="InterPro" id="IPR035965">
    <property type="entry name" value="PAS-like_dom_sf"/>
</dbReference>
<evidence type="ECO:0000256" key="1">
    <source>
        <dbReference type="ARBA" id="ARBA00004123"/>
    </source>
</evidence>
<dbReference type="PANTHER" id="PTHR10649">
    <property type="entry name" value="ARYL HYDROCARBON RECEPTOR"/>
    <property type="match status" value="1"/>
</dbReference>
<dbReference type="Pfam" id="PF14598">
    <property type="entry name" value="PAS_11"/>
    <property type="match status" value="1"/>
</dbReference>
<evidence type="ECO:0000313" key="9">
    <source>
        <dbReference type="Proteomes" id="UP001235939"/>
    </source>
</evidence>
<evidence type="ECO:0000259" key="7">
    <source>
        <dbReference type="PROSITE" id="PS50112"/>
    </source>
</evidence>
<protein>
    <submittedName>
        <fullName evidence="8">AHR</fullName>
    </submittedName>
</protein>
<feature type="compositionally biased region" description="Low complexity" evidence="6">
    <location>
        <begin position="452"/>
        <end position="466"/>
    </location>
</feature>
<dbReference type="CDD" id="cd00130">
    <property type="entry name" value="PAS"/>
    <property type="match status" value="1"/>
</dbReference>
<dbReference type="SUPFAM" id="SSF55785">
    <property type="entry name" value="PYP-like sensor domain (PAS domain)"/>
    <property type="match status" value="1"/>
</dbReference>